<dbReference type="Gene3D" id="6.10.140.340">
    <property type="match status" value="1"/>
</dbReference>
<evidence type="ECO:0000256" key="3">
    <source>
        <dbReference type="ARBA" id="ARBA00023015"/>
    </source>
</evidence>
<evidence type="ECO:0000256" key="5">
    <source>
        <dbReference type="ARBA" id="ARBA00023242"/>
    </source>
</evidence>
<keyword evidence="9" id="KW-1185">Reference proteome</keyword>
<evidence type="ECO:0000256" key="6">
    <source>
        <dbReference type="PROSITE-ProRule" id="PRU01324"/>
    </source>
</evidence>
<feature type="region of interest" description="Disordered" evidence="7">
    <location>
        <begin position="184"/>
        <end position="210"/>
    </location>
</feature>
<dbReference type="GO" id="GO:0006368">
    <property type="term" value="P:transcription elongation by RNA polymerase II"/>
    <property type="evidence" value="ECO:0007669"/>
    <property type="project" value="InterPro"/>
</dbReference>
<dbReference type="Pfam" id="PF10390">
    <property type="entry name" value="ELL"/>
    <property type="match status" value="1"/>
</dbReference>
<keyword evidence="5" id="KW-0539">Nucleus</keyword>
<comment type="similarity">
    <text evidence="2 6">Belongs to the ELL/occludin family.</text>
</comment>
<dbReference type="InterPro" id="IPR010844">
    <property type="entry name" value="Occludin_ELL"/>
</dbReference>
<feature type="compositionally biased region" description="Polar residues" evidence="7">
    <location>
        <begin position="408"/>
        <end position="419"/>
    </location>
</feature>
<dbReference type="InterPro" id="IPR031176">
    <property type="entry name" value="ELL/occludin"/>
</dbReference>
<dbReference type="PROSITE" id="PS51980">
    <property type="entry name" value="OCEL"/>
    <property type="match status" value="1"/>
</dbReference>
<dbReference type="eggNOG" id="KOG4796">
    <property type="taxonomic scope" value="Eukaryota"/>
</dbReference>
<dbReference type="GO" id="GO:0008023">
    <property type="term" value="C:transcription elongation factor complex"/>
    <property type="evidence" value="ECO:0007669"/>
    <property type="project" value="InterPro"/>
</dbReference>
<feature type="compositionally biased region" description="Polar residues" evidence="7">
    <location>
        <begin position="184"/>
        <end position="193"/>
    </location>
</feature>
<feature type="compositionally biased region" description="Basic and acidic residues" evidence="7">
    <location>
        <begin position="512"/>
        <end position="546"/>
    </location>
</feature>
<feature type="compositionally biased region" description="Basic and acidic residues" evidence="7">
    <location>
        <begin position="459"/>
        <end position="477"/>
    </location>
</feature>
<feature type="region of interest" description="Disordered" evidence="7">
    <location>
        <begin position="512"/>
        <end position="554"/>
    </location>
</feature>
<dbReference type="PANTHER" id="PTHR23288">
    <property type="entry name" value="OCCLUDIN AND RNA POLYMERASE II ELONGATION FACTOR ELL"/>
    <property type="match status" value="1"/>
</dbReference>
<protein>
    <submittedName>
        <fullName evidence="10">RNA polymerase II elongation factor ELL2-like</fullName>
    </submittedName>
</protein>
<evidence type="ECO:0000256" key="1">
    <source>
        <dbReference type="ARBA" id="ARBA00004123"/>
    </source>
</evidence>
<comment type="subcellular location">
    <subcellularLocation>
        <location evidence="1">Nucleus</location>
    </subcellularLocation>
</comment>
<proteinExistence type="inferred from homology"/>
<accession>A0A1S3ACN5</accession>
<evidence type="ECO:0000256" key="7">
    <source>
        <dbReference type="SAM" id="MobiDB-lite"/>
    </source>
</evidence>
<dbReference type="InterPro" id="IPR036390">
    <property type="entry name" value="WH_DNA-bd_sf"/>
</dbReference>
<dbReference type="GO" id="GO:0000987">
    <property type="term" value="F:cis-regulatory region sequence-specific DNA binding"/>
    <property type="evidence" value="ECO:0007669"/>
    <property type="project" value="TreeGrafter"/>
</dbReference>
<dbReference type="InParanoid" id="A0A1S3ACN5"/>
<dbReference type="Pfam" id="PF07303">
    <property type="entry name" value="Occludin_ELL"/>
    <property type="match status" value="1"/>
</dbReference>
<dbReference type="SUPFAM" id="SSF46785">
    <property type="entry name" value="Winged helix' DNA-binding domain"/>
    <property type="match status" value="1"/>
</dbReference>
<dbReference type="SUPFAM" id="SSF144292">
    <property type="entry name" value="occludin/ELL-like"/>
    <property type="match status" value="1"/>
</dbReference>
<organism evidence="9 10">
    <name type="scientific">Erinaceus europaeus</name>
    <name type="common">Western European hedgehog</name>
    <dbReference type="NCBI Taxonomy" id="9365"/>
    <lineage>
        <taxon>Eukaryota</taxon>
        <taxon>Metazoa</taxon>
        <taxon>Chordata</taxon>
        <taxon>Craniata</taxon>
        <taxon>Vertebrata</taxon>
        <taxon>Euteleostomi</taxon>
        <taxon>Mammalia</taxon>
        <taxon>Eutheria</taxon>
        <taxon>Laurasiatheria</taxon>
        <taxon>Eulipotyphla</taxon>
        <taxon>Erinaceidae</taxon>
        <taxon>Erinaceinae</taxon>
        <taxon>Erinaceus</taxon>
    </lineage>
</organism>
<feature type="region of interest" description="Disordered" evidence="7">
    <location>
        <begin position="459"/>
        <end position="490"/>
    </location>
</feature>
<dbReference type="Gene3D" id="1.10.10.2670">
    <property type="entry name" value="E3 ubiquitin-protein ligase"/>
    <property type="match status" value="1"/>
</dbReference>
<evidence type="ECO:0000313" key="10">
    <source>
        <dbReference type="RefSeq" id="XP_007533017.2"/>
    </source>
</evidence>
<gene>
    <name evidence="10" type="primary">LOC103122360</name>
</gene>
<feature type="domain" description="OCEL" evidence="8">
    <location>
        <begin position="556"/>
        <end position="666"/>
    </location>
</feature>
<dbReference type="GeneID" id="103122360"/>
<dbReference type="InterPro" id="IPR042065">
    <property type="entry name" value="E3_ELL-like"/>
</dbReference>
<evidence type="ECO:0000259" key="8">
    <source>
        <dbReference type="PROSITE" id="PS51980"/>
    </source>
</evidence>
<dbReference type="PANTHER" id="PTHR23288:SF40">
    <property type="entry name" value="OCEL DOMAIN-CONTAINING PROTEIN"/>
    <property type="match status" value="1"/>
</dbReference>
<keyword evidence="3" id="KW-0805">Transcription regulation</keyword>
<dbReference type="Proteomes" id="UP001652624">
    <property type="component" value="Chromosome X"/>
</dbReference>
<evidence type="ECO:0000313" key="9">
    <source>
        <dbReference type="Proteomes" id="UP001652624"/>
    </source>
</evidence>
<name>A0A1S3ACN5_ERIEU</name>
<dbReference type="OrthoDB" id="6284217at2759"/>
<dbReference type="RefSeq" id="XP_007533017.2">
    <property type="nucleotide sequence ID" value="XM_007532955.2"/>
</dbReference>
<dbReference type="GO" id="GO:0042795">
    <property type="term" value="P:snRNA transcription by RNA polymerase II"/>
    <property type="evidence" value="ECO:0007669"/>
    <property type="project" value="TreeGrafter"/>
</dbReference>
<dbReference type="InterPro" id="IPR019464">
    <property type="entry name" value="ELL_N"/>
</dbReference>
<evidence type="ECO:0000256" key="2">
    <source>
        <dbReference type="ARBA" id="ARBA00009171"/>
    </source>
</evidence>
<keyword evidence="4" id="KW-0804">Transcription</keyword>
<reference evidence="10" key="1">
    <citation type="submission" date="2025-08" db="UniProtKB">
        <authorList>
            <consortium name="RefSeq"/>
        </authorList>
    </citation>
    <scope>IDENTIFICATION</scope>
</reference>
<sequence>MGRSEEASCNFGPQRKSGFMSERWLTSLLKLQGRQTENVLILNHEHAGLKVIFSSMGKLIWIILRFVRDLPEEEYDYAAPCELVGSVVYQAGEAAIEDAGDTKPIDRHRHPDNITDPSAGLQTQGFKDFLQILPNISTDQYHTNFQLSQASRDHHSDSVQNIVPSFSPFHFYCQQVTQDNKTTTSTRTSSCEQTEVRGAPTVEDPTNKGNIIKPYARKKTRIRRPPPITEDLAPQRKKTAPVSPAYVIRKSRISNNVQIQPLRDRVIHLLALRDYKMSELLVRLQKDGIPKDARSMLGEILPQVATLKSDLSYYLKDHFYKEIQNDWPGYSDLDRQLLCWILSKKGNSPFGTIDTYHPEASIHFSADKTPCLMKEECPSSTIDPLRIKKIRISHLEMAAQIRPRKPPCNTSERISTASPSHPPQPADTLPIADQPQSVPSNFYPCHATEKPGIKKAFDESVHPKSRTMEDQQEKEASGEMVPSTSVPMEQQKHWENSYWRPKQKHKWEKVEENNQEHKTEAMEKWKKDTGKQGQDVETHSRKEAPMRKTYPPSTSPDYLTDYVTVVNDEQRHRYYQAFKAEYDEYQTLQNKIQSLFTKYVELQSQREKFSPDSKEYWDINKAIRREYREMQHLNSNIHAEKKRCWYLYNKLTHIKTLVTDYDQQQSIMMPK</sequence>
<evidence type="ECO:0000256" key="4">
    <source>
        <dbReference type="ARBA" id="ARBA00023163"/>
    </source>
</evidence>
<feature type="region of interest" description="Disordered" evidence="7">
    <location>
        <begin position="403"/>
        <end position="430"/>
    </location>
</feature>
<dbReference type="AlphaFoldDB" id="A0A1S3ACN5"/>
<dbReference type="GO" id="GO:0032968">
    <property type="term" value="P:positive regulation of transcription elongation by RNA polymerase II"/>
    <property type="evidence" value="ECO:0007669"/>
    <property type="project" value="TreeGrafter"/>
</dbReference>